<dbReference type="Proteomes" id="UP000326953">
    <property type="component" value="Unassembled WGS sequence"/>
</dbReference>
<evidence type="ECO:0000313" key="2">
    <source>
        <dbReference type="Proteomes" id="UP000326953"/>
    </source>
</evidence>
<accession>A0A5E6Y525</accession>
<sequence length="396" mass="44488">MKSVYLISNVQKGGKTYLEYLLPALNALRNEYNCIVLQTSITGLSQSEAEQVLNYPVEEVEFDFIANLNSQTIISNDAAVGRLLDESNFAIFIAHGNVGMPLKDEYYCSEWTAYWDAIISSSRSLFDLMKMGLQRYRHDRNSLRLVCDTQSQRSDLRKTSAISTLPVKISQAFSSPPESVRTSDEYVVGLLPTQMGLCPEGASLFENMEVVVNAVKSQIPQAQIIFRPYMTDFKSAFVKEMCEQLSRYSWISIDTTKGSSKDFYNQCDTIITDASSGGVSFMLNTCRLPIYYVPATSENHPVVNAWLAQMGNVLPIAKSGEELKELLLGFGLLTPEQSYSIYKNFFDSEYGDLHHPDEVFLDLVQKEHDSRFCYFAMNAAGDVSQRTINDSASVLQ</sequence>
<proteinExistence type="predicted"/>
<dbReference type="RefSeq" id="WP_150714128.1">
    <property type="nucleotide sequence ID" value="NZ_CABVHK010000032.1"/>
</dbReference>
<name>A0A5E6Y525_PSEFL</name>
<dbReference type="AlphaFoldDB" id="A0A5E6Y525"/>
<organism evidence="1 2">
    <name type="scientific">Pseudomonas fluorescens</name>
    <dbReference type="NCBI Taxonomy" id="294"/>
    <lineage>
        <taxon>Bacteria</taxon>
        <taxon>Pseudomonadati</taxon>
        <taxon>Pseudomonadota</taxon>
        <taxon>Gammaproteobacteria</taxon>
        <taxon>Pseudomonadales</taxon>
        <taxon>Pseudomonadaceae</taxon>
        <taxon>Pseudomonas</taxon>
    </lineage>
</organism>
<gene>
    <name evidence="1" type="ORF">PS662_05981</name>
</gene>
<protein>
    <submittedName>
        <fullName evidence="1">Uncharacterized protein</fullName>
    </submittedName>
</protein>
<evidence type="ECO:0000313" key="1">
    <source>
        <dbReference type="EMBL" id="VVN47201.1"/>
    </source>
</evidence>
<reference evidence="1 2" key="1">
    <citation type="submission" date="2019-09" db="EMBL/GenBank/DDBJ databases">
        <authorList>
            <person name="Chandra G."/>
            <person name="Truman W A."/>
        </authorList>
    </citation>
    <scope>NUCLEOTIDE SEQUENCE [LARGE SCALE GENOMIC DNA]</scope>
    <source>
        <strain evidence="1">PS662</strain>
    </source>
</reference>
<dbReference type="EMBL" id="CABVHK010000032">
    <property type="protein sequence ID" value="VVN47201.1"/>
    <property type="molecule type" value="Genomic_DNA"/>
</dbReference>
<dbReference type="OrthoDB" id="6769721at2"/>